<protein>
    <submittedName>
        <fullName evidence="3">HAD family hydrolase</fullName>
    </submittedName>
</protein>
<sequence length="208" mass="23543">MFETVLFDVDGTLIDTEYVMTKSLQKTLLEEKKLTVPIESLHFILGIPGKEAIKQFVKNDSDIEPLLSAWGKNVLQFSSYATVFPEVQVTLEKLRKMNKKLGIITSKTNEEMQNEFDHFELKHYFDVVITASDTELHKPNPEPIQKAIDILAVNKDTSIYVGDSIYDMQSALSCGVSFGLARWGALDKPEFENLDIQLQQPSSILDLL</sequence>
<reference evidence="3 4" key="1">
    <citation type="submission" date="2022-04" db="EMBL/GenBank/DDBJ databases">
        <title>Gracilibacillus sp. isolated from saltern.</title>
        <authorList>
            <person name="Won M."/>
            <person name="Lee C.-M."/>
            <person name="Woen H.-Y."/>
            <person name="Kwon S.-W."/>
        </authorList>
    </citation>
    <scope>NUCLEOTIDE SEQUENCE [LARGE SCALE GENOMIC DNA]</scope>
    <source>
        <strain evidence="3 4">SSPM10-3</strain>
    </source>
</reference>
<name>A0ABY4GKB2_9BACI</name>
<dbReference type="Proteomes" id="UP000831537">
    <property type="component" value="Chromosome"/>
</dbReference>
<gene>
    <name evidence="3" type="ORF">MUN87_18465</name>
</gene>
<dbReference type="RefSeq" id="WP_244742636.1">
    <property type="nucleotide sequence ID" value="NZ_CP095071.1"/>
</dbReference>
<dbReference type="GO" id="GO:0016787">
    <property type="term" value="F:hydrolase activity"/>
    <property type="evidence" value="ECO:0007669"/>
    <property type="project" value="UniProtKB-KW"/>
</dbReference>
<dbReference type="SFLD" id="SFLDS00003">
    <property type="entry name" value="Haloacid_Dehalogenase"/>
    <property type="match status" value="1"/>
</dbReference>
<keyword evidence="1 3" id="KW-0378">Hydrolase</keyword>
<proteinExistence type="predicted"/>
<dbReference type="NCBIfam" id="TIGR01549">
    <property type="entry name" value="HAD-SF-IA-v1"/>
    <property type="match status" value="1"/>
</dbReference>
<accession>A0ABY4GKB2</accession>
<evidence type="ECO:0000256" key="2">
    <source>
        <dbReference type="ARBA" id="ARBA00022842"/>
    </source>
</evidence>
<dbReference type="PANTHER" id="PTHR43434">
    <property type="entry name" value="PHOSPHOGLYCOLATE PHOSPHATASE"/>
    <property type="match status" value="1"/>
</dbReference>
<dbReference type="InterPro" id="IPR023214">
    <property type="entry name" value="HAD_sf"/>
</dbReference>
<keyword evidence="4" id="KW-1185">Reference proteome</keyword>
<dbReference type="InterPro" id="IPR023198">
    <property type="entry name" value="PGP-like_dom2"/>
</dbReference>
<keyword evidence="2" id="KW-0460">Magnesium</keyword>
<dbReference type="Gene3D" id="3.40.50.1000">
    <property type="entry name" value="HAD superfamily/HAD-like"/>
    <property type="match status" value="1"/>
</dbReference>
<dbReference type="InterPro" id="IPR050155">
    <property type="entry name" value="HAD-like_hydrolase_sf"/>
</dbReference>
<evidence type="ECO:0000313" key="3">
    <source>
        <dbReference type="EMBL" id="UOQ84621.1"/>
    </source>
</evidence>
<dbReference type="SFLD" id="SFLDG01135">
    <property type="entry name" value="C1.5.6:_HAD__Beta-PGM__Phospha"/>
    <property type="match status" value="1"/>
</dbReference>
<dbReference type="InterPro" id="IPR041492">
    <property type="entry name" value="HAD_2"/>
</dbReference>
<dbReference type="Pfam" id="PF13419">
    <property type="entry name" value="HAD_2"/>
    <property type="match status" value="1"/>
</dbReference>
<dbReference type="SUPFAM" id="SSF56784">
    <property type="entry name" value="HAD-like"/>
    <property type="match status" value="1"/>
</dbReference>
<dbReference type="EMBL" id="CP095071">
    <property type="protein sequence ID" value="UOQ84621.1"/>
    <property type="molecule type" value="Genomic_DNA"/>
</dbReference>
<organism evidence="3 4">
    <name type="scientific">Gracilibacillus salinarum</name>
    <dbReference type="NCBI Taxonomy" id="2932255"/>
    <lineage>
        <taxon>Bacteria</taxon>
        <taxon>Bacillati</taxon>
        <taxon>Bacillota</taxon>
        <taxon>Bacilli</taxon>
        <taxon>Bacillales</taxon>
        <taxon>Bacillaceae</taxon>
        <taxon>Gracilibacillus</taxon>
    </lineage>
</organism>
<dbReference type="InterPro" id="IPR036412">
    <property type="entry name" value="HAD-like_sf"/>
</dbReference>
<evidence type="ECO:0000256" key="1">
    <source>
        <dbReference type="ARBA" id="ARBA00022801"/>
    </source>
</evidence>
<dbReference type="Gene3D" id="1.10.150.240">
    <property type="entry name" value="Putative phosphatase, domain 2"/>
    <property type="match status" value="1"/>
</dbReference>
<dbReference type="InterPro" id="IPR006439">
    <property type="entry name" value="HAD-SF_hydro_IA"/>
</dbReference>
<dbReference type="PANTHER" id="PTHR43434:SF26">
    <property type="entry name" value="PYROPHOSPHATASE PPAX"/>
    <property type="match status" value="1"/>
</dbReference>
<evidence type="ECO:0000313" key="4">
    <source>
        <dbReference type="Proteomes" id="UP000831537"/>
    </source>
</evidence>
<dbReference type="SFLD" id="SFLDG01129">
    <property type="entry name" value="C1.5:_HAD__Beta-PGM__Phosphata"/>
    <property type="match status" value="1"/>
</dbReference>